<dbReference type="PROSITE" id="PS51154">
    <property type="entry name" value="MACRO"/>
    <property type="match status" value="2"/>
</dbReference>
<feature type="region of interest" description="Disordered" evidence="1">
    <location>
        <begin position="1917"/>
        <end position="1981"/>
    </location>
</feature>
<dbReference type="InterPro" id="IPR043472">
    <property type="entry name" value="Macro_dom-like"/>
</dbReference>
<feature type="compositionally biased region" description="Polar residues" evidence="1">
    <location>
        <begin position="1934"/>
        <end position="1945"/>
    </location>
</feature>
<feature type="compositionally biased region" description="Acidic residues" evidence="1">
    <location>
        <begin position="112"/>
        <end position="129"/>
    </location>
</feature>
<feature type="compositionally biased region" description="Low complexity" evidence="1">
    <location>
        <begin position="500"/>
        <end position="516"/>
    </location>
</feature>
<accession>A0A6A5WU85</accession>
<dbReference type="OrthoDB" id="6133115at2759"/>
<dbReference type="Pfam" id="PF26082">
    <property type="entry name" value="zf-C2H2_AcuF"/>
    <property type="match status" value="1"/>
</dbReference>
<dbReference type="Gene3D" id="3.40.220.10">
    <property type="entry name" value="Leucine Aminopeptidase, subunit E, domain 1"/>
    <property type="match status" value="2"/>
</dbReference>
<dbReference type="PANTHER" id="PTHR11106">
    <property type="entry name" value="GANGLIOSIDE INDUCED DIFFERENTIATION ASSOCIATED PROTEIN 2-RELATED"/>
    <property type="match status" value="1"/>
</dbReference>
<feature type="compositionally biased region" description="Basic and acidic residues" evidence="1">
    <location>
        <begin position="1948"/>
        <end position="1964"/>
    </location>
</feature>
<organism evidence="3 4">
    <name type="scientific">Amniculicola lignicola CBS 123094</name>
    <dbReference type="NCBI Taxonomy" id="1392246"/>
    <lineage>
        <taxon>Eukaryota</taxon>
        <taxon>Fungi</taxon>
        <taxon>Dikarya</taxon>
        <taxon>Ascomycota</taxon>
        <taxon>Pezizomycotina</taxon>
        <taxon>Dothideomycetes</taxon>
        <taxon>Pleosporomycetidae</taxon>
        <taxon>Pleosporales</taxon>
        <taxon>Amniculicolaceae</taxon>
        <taxon>Amniculicola</taxon>
    </lineage>
</organism>
<evidence type="ECO:0000313" key="4">
    <source>
        <dbReference type="Proteomes" id="UP000799779"/>
    </source>
</evidence>
<dbReference type="SMART" id="SM00355">
    <property type="entry name" value="ZnF_C2H2"/>
    <property type="match status" value="3"/>
</dbReference>
<dbReference type="InterPro" id="IPR056223">
    <property type="entry name" value="PH_24"/>
</dbReference>
<protein>
    <recommendedName>
        <fullName evidence="2">Macro domain-containing protein</fullName>
    </recommendedName>
</protein>
<feature type="region of interest" description="Disordered" evidence="1">
    <location>
        <begin position="493"/>
        <end position="565"/>
    </location>
</feature>
<feature type="region of interest" description="Disordered" evidence="1">
    <location>
        <begin position="1358"/>
        <end position="1379"/>
    </location>
</feature>
<dbReference type="SMART" id="SM00506">
    <property type="entry name" value="A1pp"/>
    <property type="match status" value="2"/>
</dbReference>
<dbReference type="Pfam" id="PF24345">
    <property type="entry name" value="PH_24"/>
    <property type="match status" value="2"/>
</dbReference>
<dbReference type="Pfam" id="PF26118">
    <property type="entry name" value="DUF8035"/>
    <property type="match status" value="1"/>
</dbReference>
<sequence>MATIRLATAVNIRNFQELSAALSDGDSKYSHLVDPVALEDEFGRLRVWAGNLGALQKGHSSLDYRLRDSPLLSSNALKFLGELETNLSEATAVITGARLPYEEQAKLKQSAADDDEDGFFSEDDEESDEGTPKTELENRILEVIDIIDNLYKLSIRIRTPTIRSRSLKAASYQPKTPEGVDIFGEYARFDEQYARELIRSLRAPNTDETPKDEDVLVDRLSKAITLRRRQFRYWRRHRDKLGISTILEEPISSAQPVLHRPEFLQRNDTLEAQAGNPVILELKAGASEKTRKTLLSGTEATHYHQSLDEIVDARSVTSYATTHRDITGRGIELPAPPKAADGEKDFECPYCFIICPSRYSTGRSWRTHLLQDMQPYICTYTDCEAPEQLYRSRREWSEHESTHRKAWRCPEHPNAVYRSPSGLQDHLRQQHSNSIAENELDSIVKVGETSTVDLRPKCPICFADADVEGGLQNHIANHLERFASFALPKDIDTADDESDGASSVASRGRSAVSGSSQDLSHVSFHSNRSSGNNEETISELEKISSLDSPSSRTTSGKNAGQGRLTLDMLKSIPERKDAMEMFSSTISDDIDEDELEQVLQNTGPIEGEEHIEDSEALRTYLLSFPGARSVRFFRRYGSWKGYIMLRNEDSAIQALTSFDASRFPQLRVRQAAGNKATLKFHVPAPDDKVPPVPYRGDDASVSSASLSSVDPNDDRLPLLPLSDVPTLRALYRTRKLRQRDQSYAPNDAYNQTVSFCFYDICQLQVEAFVNSANKAMRITKNSESLNHYVHQRAGREMKKELKVAGKVKPGQVRLSSGYALFAKYVIHAARPNYSGAYKGMGQFNILTECYRSALKVAMNKGIKTLAFPSLGAGGCGFPPRVSARIALQEVREFMDNHKGYKFERIVFCVFNGADEKAYKDFIPVFFPPTHGDLENITIEDALVSDPLVLARDIEEVEVQTETLTQELVEFGSHVQDFPQSVITELAATNSSLVALRTLFMGSNFPGNSLNSLSGKTISDIHLLCGSLTIACGSVTEMIEESKSSLEPDYNQIWKSYIFHTASAHGMNLNSLMELFRDFASCLEDYLVRGGIESAEMGNMRTRIANYRLKVTGEGHGSSRELFDEVMYTRQFQRESNAPPRTDTIKIHQIPSVSRLYQVGKLEEKPTQSIPNSRLNYTVGFIRGDITSLEVDAIVNSTDIGFSGMGTLDRTIFRKGGPRLEEDCNNFGVCDEGDVKVTPGYALPAKHVIHVIPPESYRRDSKQVLRKLFREILFMASSLKATSIAIPCIGTGMLNYPVQELAALSMEEVKRYLETLEPTNTLERVIFCVYGSNDEQVYQALLPIYFPPLNMNVNKALPAGSGSPVSESSSTEGLAAGTTASRPKRTLFGSISDAFRSVRFGKQPVTQTSRPPNLSERHALENFEAHAHDCPTKACENIARTYAENGELCRAGHSVAAELLQCLYMEEDRSVYALTPENGQRVRIEVPQNYPMSWNLLIAVERSYRDPHRTRPFVNNQPYKSNLGQEYETQEPSEIPPGVTIHHADVEVRVRREAEKSIAIVAVWSESQQKWERLQEYEASVHVLPGRVLVYETDFSTVDQTPLHSMDLTPLSHIKKQVSTEVVVTARELRGSRIVTHPDIMFQLRSPAQCEMLFQTLRHARMNNPDYIIPRGEHATDRLIKISEQGALRGTMAADASIQDGAVANPPVRGGRSGIAVTLARVSNTDNLWKNVVDDQCVAYASNGELQVFEEGAETTDPAPLLALDLTPVTPITRTSTRRIEIRSDPLEGSRANTEGSVQFSLRCKDDADCAALFDAITTAKKAHPLYHVVYEDLQSPDAVVEQSDVQAETRSSSTSIPPDTVVKESDVPDATDSGGPSTHIPEEDFGVRKFDASIAGLSLVNINEYFSYLDILVDSGPESTSSAPKVRPIEIPSASKQVSEPTESPTVFERDDKDMGDQPLDVHHPRPPTPDLSHPDAGSIPRNARWTKIDRRLVNSQALEEANERFEYGEESVIVLRVLTKEEILKLAERTRDIRRGKEELKEWAKKVGKGEAVLGQEGGDGAAVTRSGLAAMFSENKELEGKNDDGVGKTS</sequence>
<dbReference type="InterPro" id="IPR013087">
    <property type="entry name" value="Znf_C2H2_type"/>
</dbReference>
<dbReference type="InterPro" id="IPR058925">
    <property type="entry name" value="zf-C2H2_AcuF"/>
</dbReference>
<dbReference type="Proteomes" id="UP000799779">
    <property type="component" value="Unassembled WGS sequence"/>
</dbReference>
<proteinExistence type="predicted"/>
<dbReference type="Pfam" id="PF01661">
    <property type="entry name" value="Macro"/>
    <property type="match status" value="2"/>
</dbReference>
<feature type="region of interest" description="Disordered" evidence="1">
    <location>
        <begin position="1840"/>
        <end position="1883"/>
    </location>
</feature>
<keyword evidence="4" id="KW-1185">Reference proteome</keyword>
<feature type="region of interest" description="Disordered" evidence="1">
    <location>
        <begin position="107"/>
        <end position="134"/>
    </location>
</feature>
<reference evidence="3" key="1">
    <citation type="journal article" date="2020" name="Stud. Mycol.">
        <title>101 Dothideomycetes genomes: a test case for predicting lifestyles and emergence of pathogens.</title>
        <authorList>
            <person name="Haridas S."/>
            <person name="Albert R."/>
            <person name="Binder M."/>
            <person name="Bloem J."/>
            <person name="Labutti K."/>
            <person name="Salamov A."/>
            <person name="Andreopoulos B."/>
            <person name="Baker S."/>
            <person name="Barry K."/>
            <person name="Bills G."/>
            <person name="Bluhm B."/>
            <person name="Cannon C."/>
            <person name="Castanera R."/>
            <person name="Culley D."/>
            <person name="Daum C."/>
            <person name="Ezra D."/>
            <person name="Gonzalez J."/>
            <person name="Henrissat B."/>
            <person name="Kuo A."/>
            <person name="Liang C."/>
            <person name="Lipzen A."/>
            <person name="Lutzoni F."/>
            <person name="Magnuson J."/>
            <person name="Mondo S."/>
            <person name="Nolan M."/>
            <person name="Ohm R."/>
            <person name="Pangilinan J."/>
            <person name="Park H.-J."/>
            <person name="Ramirez L."/>
            <person name="Alfaro M."/>
            <person name="Sun H."/>
            <person name="Tritt A."/>
            <person name="Yoshinaga Y."/>
            <person name="Zwiers L.-H."/>
            <person name="Turgeon B."/>
            <person name="Goodwin S."/>
            <person name="Spatafora J."/>
            <person name="Crous P."/>
            <person name="Grigoriev I."/>
        </authorList>
    </citation>
    <scope>NUCLEOTIDE SEQUENCE</scope>
    <source>
        <strain evidence="3">CBS 123094</strain>
    </source>
</reference>
<feature type="compositionally biased region" description="Low complexity" evidence="1">
    <location>
        <begin position="545"/>
        <end position="555"/>
    </location>
</feature>
<feature type="domain" description="Macro" evidence="2">
    <location>
        <begin position="740"/>
        <end position="926"/>
    </location>
</feature>
<name>A0A6A5WU85_9PLEO</name>
<dbReference type="SUPFAM" id="SSF52949">
    <property type="entry name" value="Macro domain-like"/>
    <property type="match status" value="2"/>
</dbReference>
<dbReference type="PANTHER" id="PTHR11106:SF27">
    <property type="entry name" value="MACRO DOMAIN-CONTAINING PROTEIN"/>
    <property type="match status" value="1"/>
</dbReference>
<evidence type="ECO:0000256" key="1">
    <source>
        <dbReference type="SAM" id="MobiDB-lite"/>
    </source>
</evidence>
<gene>
    <name evidence="3" type="ORF">P154DRAFT_457349</name>
</gene>
<dbReference type="EMBL" id="ML977563">
    <property type="protein sequence ID" value="KAF2005380.1"/>
    <property type="molecule type" value="Genomic_DNA"/>
</dbReference>
<feature type="compositionally biased region" description="Polar residues" evidence="1">
    <location>
        <begin position="1843"/>
        <end position="1857"/>
    </location>
</feature>
<feature type="domain" description="Macro" evidence="2">
    <location>
        <begin position="1165"/>
        <end position="1345"/>
    </location>
</feature>
<feature type="compositionally biased region" description="Polar residues" evidence="1">
    <location>
        <begin position="517"/>
        <end position="535"/>
    </location>
</feature>
<dbReference type="InterPro" id="IPR058348">
    <property type="entry name" value="DUF8035"/>
</dbReference>
<dbReference type="InterPro" id="IPR002589">
    <property type="entry name" value="Macro_dom"/>
</dbReference>
<feature type="compositionally biased region" description="Low complexity" evidence="1">
    <location>
        <begin position="1359"/>
        <end position="1372"/>
    </location>
</feature>
<evidence type="ECO:0000259" key="2">
    <source>
        <dbReference type="PROSITE" id="PS51154"/>
    </source>
</evidence>
<evidence type="ECO:0000313" key="3">
    <source>
        <dbReference type="EMBL" id="KAF2005380.1"/>
    </source>
</evidence>